<feature type="signal peptide" evidence="1">
    <location>
        <begin position="1"/>
        <end position="22"/>
    </location>
</feature>
<dbReference type="SMART" id="SM00776">
    <property type="entry name" value="NPCBM"/>
    <property type="match status" value="1"/>
</dbReference>
<dbReference type="SUPFAM" id="SSF55486">
    <property type="entry name" value="Metalloproteases ('zincins'), catalytic domain"/>
    <property type="match status" value="1"/>
</dbReference>
<feature type="domain" description="Glycosyl hydrolase family 98 putative carbohydrate-binding module" evidence="2">
    <location>
        <begin position="434"/>
        <end position="576"/>
    </location>
</feature>
<evidence type="ECO:0000256" key="1">
    <source>
        <dbReference type="SAM" id="SignalP"/>
    </source>
</evidence>
<dbReference type="InterPro" id="IPR013222">
    <property type="entry name" value="Glyco_hyd_98_carb-bd"/>
</dbReference>
<dbReference type="RefSeq" id="WP_136077445.1">
    <property type="nucleotide sequence ID" value="NZ_CAAHFG010000001.1"/>
</dbReference>
<organism evidence="3 4">
    <name type="scientific">Pontiella desulfatans</name>
    <dbReference type="NCBI Taxonomy" id="2750659"/>
    <lineage>
        <taxon>Bacteria</taxon>
        <taxon>Pseudomonadati</taxon>
        <taxon>Kiritimatiellota</taxon>
        <taxon>Kiritimatiellia</taxon>
        <taxon>Kiritimatiellales</taxon>
        <taxon>Pontiellaceae</taxon>
        <taxon>Pontiella</taxon>
    </lineage>
</organism>
<feature type="chain" id="PRO_5025545875" description="Glycosyl hydrolase family 98 putative carbohydrate-binding module domain-containing protein" evidence="1">
    <location>
        <begin position="23"/>
        <end position="577"/>
    </location>
</feature>
<dbReference type="AlphaFoldDB" id="A0A6C2TVX2"/>
<dbReference type="Gene3D" id="2.60.120.1060">
    <property type="entry name" value="NPCBM/NEW2 domain"/>
    <property type="match status" value="1"/>
</dbReference>
<keyword evidence="1" id="KW-0732">Signal</keyword>
<evidence type="ECO:0000313" key="4">
    <source>
        <dbReference type="Proteomes" id="UP000366872"/>
    </source>
</evidence>
<sequence length="577" mass="63885">MRILSQRLMLAAVFLLGLPALAGPRECLHLVYVTNRDRPPLADYENRVHRMMVDVQDFYRTEMARNGHGPKTFRLDLGVDGKANVHLVTLDWDFDPHRKFTPGELRPAIAETLSRKGIDIEQEYLVVFENAYWKDGDTWTYDVVYTGSGNPVKGATWVADHEWLDPRNLDPKRKERINDRGHRMAIGQFNVKMIGGVAHELGHGLGLPHNRETEAESKRLGKALMGAGNYTYRQERLGSKPHGSFLTPAHAFILSLHPLFSGRVPGGFAIPPVFPEELAFTTEGGRLMVSGRVAPVGEVAGVVLYHDALPTGTNKDYDAFSYLAEMKPDGAFRATLPLLDGQECALHVKVYFKNGMHRKFSFTQGQDGGLERLRTGYLKEQARHAFEVKDAARLRTVIKELETADPASVKAARLFLGLTEQWEGFCAPVEVAAAEQAIGLSSCRWSAASVGWHVPSFNGVLDPDGKWFQPLASAKGKCPQGLYAHAPSSYAYALGGKWKSFESRMALHRGHQGSVVFVVKGDGRELFRSSLLRLADGEADVRVNVSGIQTLELVTEPGPDGKDGDWGIWIAPSLLRH</sequence>
<reference evidence="3 4" key="1">
    <citation type="submission" date="2019-04" db="EMBL/GenBank/DDBJ databases">
        <authorList>
            <person name="Van Vliet M D."/>
        </authorList>
    </citation>
    <scope>NUCLEOTIDE SEQUENCE [LARGE SCALE GENOMIC DNA]</scope>
    <source>
        <strain evidence="3 4">F1</strain>
    </source>
</reference>
<dbReference type="Pfam" id="PF08305">
    <property type="entry name" value="NPCBM"/>
    <property type="match status" value="1"/>
</dbReference>
<gene>
    <name evidence="3" type="ORF">PDESU_00253</name>
</gene>
<evidence type="ECO:0000259" key="2">
    <source>
        <dbReference type="SMART" id="SM00776"/>
    </source>
</evidence>
<protein>
    <recommendedName>
        <fullName evidence="2">Glycosyl hydrolase family 98 putative carbohydrate-binding module domain-containing protein</fullName>
    </recommendedName>
</protein>
<accession>A0A6C2TVX2</accession>
<proteinExistence type="predicted"/>
<evidence type="ECO:0000313" key="3">
    <source>
        <dbReference type="EMBL" id="VGO11707.1"/>
    </source>
</evidence>
<dbReference type="SUPFAM" id="SSF49785">
    <property type="entry name" value="Galactose-binding domain-like"/>
    <property type="match status" value="1"/>
</dbReference>
<dbReference type="InterPro" id="IPR008979">
    <property type="entry name" value="Galactose-bd-like_sf"/>
</dbReference>
<keyword evidence="4" id="KW-1185">Reference proteome</keyword>
<dbReference type="InterPro" id="IPR038637">
    <property type="entry name" value="NPCBM_sf"/>
</dbReference>
<dbReference type="Proteomes" id="UP000366872">
    <property type="component" value="Unassembled WGS sequence"/>
</dbReference>
<name>A0A6C2TVX2_PONDE</name>
<dbReference type="EMBL" id="CAAHFG010000001">
    <property type="protein sequence ID" value="VGO11707.1"/>
    <property type="molecule type" value="Genomic_DNA"/>
</dbReference>